<dbReference type="EMBL" id="MK500334">
    <property type="protein sequence ID" value="QBK86572.1"/>
    <property type="molecule type" value="Genomic_DNA"/>
</dbReference>
<organism evidence="1">
    <name type="scientific">Marseillevirus LCMAC102</name>
    <dbReference type="NCBI Taxonomy" id="2506603"/>
    <lineage>
        <taxon>Viruses</taxon>
        <taxon>Varidnaviria</taxon>
        <taxon>Bamfordvirae</taxon>
        <taxon>Nucleocytoviricota</taxon>
        <taxon>Megaviricetes</taxon>
        <taxon>Pimascovirales</taxon>
        <taxon>Pimascovirales incertae sedis</taxon>
        <taxon>Marseilleviridae</taxon>
    </lineage>
</organism>
<protein>
    <submittedName>
        <fullName evidence="1">Uncharacterized protein</fullName>
    </submittedName>
</protein>
<accession>A0A481YTR6</accession>
<proteinExistence type="predicted"/>
<evidence type="ECO:0000313" key="1">
    <source>
        <dbReference type="EMBL" id="QBK86572.1"/>
    </source>
</evidence>
<name>A0A481YTR6_9VIRU</name>
<sequence length="192" mass="22708">MVRAYITYLIRTLGDLPSEKDFISICNQAPKLRLRYKYKNSIDFIYDKETDGIYPLDKNFSDKNLKLEIKAYSPKDFLKLMHKAIEFIVILNSSTIIHKNLFHMFQYIKSHNYTDYSQIITHLAKRGYLKISLSSNILATDERKFTLNENAGEKVKELKKYINTPYEVDCLGMKIWRTLSKEIEKLYLKVDN</sequence>
<reference evidence="1" key="1">
    <citation type="journal article" date="2019" name="MBio">
        <title>Virus Genomes from Deep Sea Sediments Expand the Ocean Megavirome and Support Independent Origins of Viral Gigantism.</title>
        <authorList>
            <person name="Backstrom D."/>
            <person name="Yutin N."/>
            <person name="Jorgensen S.L."/>
            <person name="Dharamshi J."/>
            <person name="Homa F."/>
            <person name="Zaremba-Niedwiedzka K."/>
            <person name="Spang A."/>
            <person name="Wolf Y.I."/>
            <person name="Koonin E.V."/>
            <person name="Ettema T.J."/>
        </authorList>
    </citation>
    <scope>NUCLEOTIDE SEQUENCE</scope>
</reference>
<gene>
    <name evidence="1" type="ORF">LCMAC102_03670</name>
</gene>